<organism evidence="15 16">
    <name type="scientific">Maribacter arenosus</name>
    <dbReference type="NCBI Taxonomy" id="1854708"/>
    <lineage>
        <taxon>Bacteria</taxon>
        <taxon>Pseudomonadati</taxon>
        <taxon>Bacteroidota</taxon>
        <taxon>Flavobacteriia</taxon>
        <taxon>Flavobacteriales</taxon>
        <taxon>Flavobacteriaceae</taxon>
        <taxon>Maribacter</taxon>
    </lineage>
</organism>
<protein>
    <recommendedName>
        <fullName evidence="4 13">Tetraacyldisaccharide 4'-kinase</fullName>
        <ecNumber evidence="3 13">2.7.1.130</ecNumber>
    </recommendedName>
    <alternativeName>
        <fullName evidence="12 13">Lipid A 4'-kinase</fullName>
    </alternativeName>
</protein>
<keyword evidence="6 13" id="KW-0441">Lipid A biosynthesis</keyword>
<evidence type="ECO:0000256" key="14">
    <source>
        <dbReference type="SAM" id="Phobius"/>
    </source>
</evidence>
<keyword evidence="14" id="KW-0472">Membrane</keyword>
<dbReference type="Pfam" id="PF02606">
    <property type="entry name" value="LpxK"/>
    <property type="match status" value="1"/>
</dbReference>
<comment type="similarity">
    <text evidence="13">Belongs to the LpxK family.</text>
</comment>
<keyword evidence="14" id="KW-0812">Transmembrane</keyword>
<evidence type="ECO:0000256" key="12">
    <source>
        <dbReference type="ARBA" id="ARBA00029757"/>
    </source>
</evidence>
<evidence type="ECO:0000256" key="10">
    <source>
        <dbReference type="ARBA" id="ARBA00022840"/>
    </source>
</evidence>
<evidence type="ECO:0000256" key="3">
    <source>
        <dbReference type="ARBA" id="ARBA00012071"/>
    </source>
</evidence>
<evidence type="ECO:0000313" key="15">
    <source>
        <dbReference type="EMBL" id="MBD0852341.1"/>
    </source>
</evidence>
<accession>A0ABR7VFC6</accession>
<dbReference type="InterPro" id="IPR003758">
    <property type="entry name" value="LpxK"/>
</dbReference>
<dbReference type="NCBIfam" id="TIGR00682">
    <property type="entry name" value="lpxK"/>
    <property type="match status" value="1"/>
</dbReference>
<evidence type="ECO:0000256" key="7">
    <source>
        <dbReference type="ARBA" id="ARBA00022679"/>
    </source>
</evidence>
<dbReference type="RefSeq" id="WP_188315467.1">
    <property type="nucleotide sequence ID" value="NZ_JABTCG010000007.1"/>
</dbReference>
<feature type="binding site" evidence="13">
    <location>
        <begin position="47"/>
        <end position="54"/>
    </location>
    <ligand>
        <name>ATP</name>
        <dbReference type="ChEBI" id="CHEBI:30616"/>
    </ligand>
</feature>
<name>A0ABR7VFC6_9FLAO</name>
<comment type="pathway">
    <text evidence="2 13">Glycolipid biosynthesis; lipid IV(A) biosynthesis; lipid IV(A) from (3R)-3-hydroxytetradecanoyl-[acyl-carrier-protein] and UDP-N-acetyl-alpha-D-glucosamine: step 6/6.</text>
</comment>
<evidence type="ECO:0000256" key="11">
    <source>
        <dbReference type="ARBA" id="ARBA00023098"/>
    </source>
</evidence>
<keyword evidence="5 13" id="KW-0444">Lipid biosynthesis</keyword>
<sequence>MQLLRKIAYPISLVYAVVVYIRNILYDVGFFKSTSFKTPTICVGNLSVGGTGKTPMIEYLVENLKGSYKVAVLSRGYGRKTRGYVLATSNSKVEEIGDEPHQIVAKFPDVTVAVDGNRRNGITNLEQSTRPDVILLDDAFQHRKVKPRFSILLTAFDNLYSEDWYLPTGNLRDSRKEAQRADVIIVTKCPSTLTEERQLQIKKQLRPKEHQKVLFSGLYFDGILRSNTSSIALNDLSGQRVTLVTGIANPRPLVRYLESMGLDLEHLEYRDHHFFSTSEIALFNSKAMVLTTEKDFARLKGKVSNLYYIQVKHDFLNGGGSILINAVKEIIP</sequence>
<evidence type="ECO:0000256" key="13">
    <source>
        <dbReference type="HAMAP-Rule" id="MF_00409"/>
    </source>
</evidence>
<evidence type="ECO:0000256" key="4">
    <source>
        <dbReference type="ARBA" id="ARBA00016436"/>
    </source>
</evidence>
<dbReference type="PANTHER" id="PTHR42724">
    <property type="entry name" value="TETRAACYLDISACCHARIDE 4'-KINASE"/>
    <property type="match status" value="1"/>
</dbReference>
<keyword evidence="14" id="KW-1133">Transmembrane helix</keyword>
<gene>
    <name evidence="13 15" type="primary">lpxK</name>
    <name evidence="15" type="ORF">HPE63_16790</name>
</gene>
<reference evidence="15 16" key="1">
    <citation type="submission" date="2020-05" db="EMBL/GenBank/DDBJ databases">
        <title>The draft genome sequence of Maribacter arenosus CAU 1321.</title>
        <authorList>
            <person name="Mu L."/>
        </authorList>
    </citation>
    <scope>NUCLEOTIDE SEQUENCE [LARGE SCALE GENOMIC DNA]</scope>
    <source>
        <strain evidence="15 16">CAU 1321</strain>
    </source>
</reference>
<evidence type="ECO:0000313" key="16">
    <source>
        <dbReference type="Proteomes" id="UP000598350"/>
    </source>
</evidence>
<evidence type="ECO:0000256" key="6">
    <source>
        <dbReference type="ARBA" id="ARBA00022556"/>
    </source>
</evidence>
<feature type="transmembrane region" description="Helical" evidence="14">
    <location>
        <begin position="7"/>
        <end position="26"/>
    </location>
</feature>
<dbReference type="SUPFAM" id="SSF52540">
    <property type="entry name" value="P-loop containing nucleoside triphosphate hydrolases"/>
    <property type="match status" value="1"/>
</dbReference>
<evidence type="ECO:0000256" key="2">
    <source>
        <dbReference type="ARBA" id="ARBA00004870"/>
    </source>
</evidence>
<keyword evidence="11 13" id="KW-0443">Lipid metabolism</keyword>
<evidence type="ECO:0000256" key="5">
    <source>
        <dbReference type="ARBA" id="ARBA00022516"/>
    </source>
</evidence>
<dbReference type="EC" id="2.7.1.130" evidence="3 13"/>
<dbReference type="GO" id="GO:0009029">
    <property type="term" value="F:lipid-A 4'-kinase activity"/>
    <property type="evidence" value="ECO:0007669"/>
    <property type="project" value="UniProtKB-EC"/>
</dbReference>
<proteinExistence type="inferred from homology"/>
<dbReference type="HAMAP" id="MF_00409">
    <property type="entry name" value="LpxK"/>
    <property type="match status" value="1"/>
</dbReference>
<evidence type="ECO:0000256" key="8">
    <source>
        <dbReference type="ARBA" id="ARBA00022741"/>
    </source>
</evidence>
<keyword evidence="9 13" id="KW-0418">Kinase</keyword>
<dbReference type="PANTHER" id="PTHR42724:SF1">
    <property type="entry name" value="TETRAACYLDISACCHARIDE 4'-KINASE, MITOCHONDRIAL-RELATED"/>
    <property type="match status" value="1"/>
</dbReference>
<evidence type="ECO:0000256" key="9">
    <source>
        <dbReference type="ARBA" id="ARBA00022777"/>
    </source>
</evidence>
<evidence type="ECO:0000256" key="1">
    <source>
        <dbReference type="ARBA" id="ARBA00002274"/>
    </source>
</evidence>
<comment type="catalytic activity">
    <reaction evidence="13">
        <text>a lipid A disaccharide + ATP = a lipid IVA + ADP + H(+)</text>
        <dbReference type="Rhea" id="RHEA:67840"/>
        <dbReference type="ChEBI" id="CHEBI:15378"/>
        <dbReference type="ChEBI" id="CHEBI:30616"/>
        <dbReference type="ChEBI" id="CHEBI:176343"/>
        <dbReference type="ChEBI" id="CHEBI:176425"/>
        <dbReference type="ChEBI" id="CHEBI:456216"/>
        <dbReference type="EC" id="2.7.1.130"/>
    </reaction>
</comment>
<dbReference type="EMBL" id="JABTCG010000007">
    <property type="protein sequence ID" value="MBD0852341.1"/>
    <property type="molecule type" value="Genomic_DNA"/>
</dbReference>
<keyword evidence="16" id="KW-1185">Reference proteome</keyword>
<keyword evidence="8 13" id="KW-0547">Nucleotide-binding</keyword>
<dbReference type="Proteomes" id="UP000598350">
    <property type="component" value="Unassembled WGS sequence"/>
</dbReference>
<dbReference type="InterPro" id="IPR027417">
    <property type="entry name" value="P-loop_NTPase"/>
</dbReference>
<keyword evidence="7 13" id="KW-0808">Transferase</keyword>
<comment type="caution">
    <text evidence="15">The sequence shown here is derived from an EMBL/GenBank/DDBJ whole genome shotgun (WGS) entry which is preliminary data.</text>
</comment>
<comment type="function">
    <text evidence="1 13">Transfers the gamma-phosphate of ATP to the 4'-position of a tetraacyldisaccharide 1-phosphate intermediate (termed DS-1-P) to form tetraacyldisaccharide 1,4'-bis-phosphate (lipid IVA).</text>
</comment>
<keyword evidence="10 13" id="KW-0067">ATP-binding</keyword>